<dbReference type="EnsemblPlants" id="OMERI03G01940.3">
    <property type="protein sequence ID" value="OMERI03G01940.3"/>
    <property type="gene ID" value="OMERI03G01940"/>
</dbReference>
<evidence type="ECO:0000256" key="1">
    <source>
        <dbReference type="ARBA" id="ARBA00023115"/>
    </source>
</evidence>
<dbReference type="Gene3D" id="3.40.50.150">
    <property type="entry name" value="Vaccinia Virus protein VP39"/>
    <property type="match status" value="1"/>
</dbReference>
<feature type="compositionally biased region" description="Basic residues" evidence="2">
    <location>
        <begin position="13"/>
        <end position="29"/>
    </location>
</feature>
<evidence type="ECO:0000256" key="2">
    <source>
        <dbReference type="SAM" id="MobiDB-lite"/>
    </source>
</evidence>
<dbReference type="InterPro" id="IPR029063">
    <property type="entry name" value="SAM-dependent_MTases_sf"/>
</dbReference>
<name>A0A0E0CUH5_9ORYZ</name>
<dbReference type="PANTHER" id="PTHR43317">
    <property type="entry name" value="THERMOSPERMINE SYNTHASE ACAULIS5"/>
    <property type="match status" value="1"/>
</dbReference>
<dbReference type="GO" id="GO:0010487">
    <property type="term" value="F:thermospermine synthase activity"/>
    <property type="evidence" value="ECO:0007669"/>
    <property type="project" value="TreeGrafter"/>
</dbReference>
<dbReference type="GO" id="GO:0006596">
    <property type="term" value="P:polyamine biosynthetic process"/>
    <property type="evidence" value="ECO:0007669"/>
    <property type="project" value="UniProtKB-KW"/>
</dbReference>
<dbReference type="PANTHER" id="PTHR43317:SF1">
    <property type="entry name" value="THERMOSPERMINE SYNTHASE ACAULIS5"/>
    <property type="match status" value="1"/>
</dbReference>
<reference evidence="3" key="1">
    <citation type="submission" date="2015-04" db="UniProtKB">
        <authorList>
            <consortium name="EnsemblPlants"/>
        </authorList>
    </citation>
    <scope>IDENTIFICATION</scope>
</reference>
<reference evidence="3" key="2">
    <citation type="submission" date="2018-05" db="EMBL/GenBank/DDBJ databases">
        <title>OmerRS3 (Oryza meridionalis Reference Sequence Version 3).</title>
        <authorList>
            <person name="Zhang J."/>
            <person name="Kudrna D."/>
            <person name="Lee S."/>
            <person name="Talag J."/>
            <person name="Welchert J."/>
            <person name="Wing R.A."/>
        </authorList>
    </citation>
    <scope>NUCLEOTIDE SEQUENCE [LARGE SCALE GENOMIC DNA]</scope>
    <source>
        <strain evidence="3">cv. OR44</strain>
    </source>
</reference>
<evidence type="ECO:0008006" key="5">
    <source>
        <dbReference type="Google" id="ProtNLM"/>
    </source>
</evidence>
<dbReference type="SUPFAM" id="SSF53335">
    <property type="entry name" value="S-adenosyl-L-methionine-dependent methyltransferases"/>
    <property type="match status" value="1"/>
</dbReference>
<accession>A0A0E0CUH5</accession>
<keyword evidence="1" id="KW-0620">Polyamine biosynthesis</keyword>
<feature type="region of interest" description="Disordered" evidence="2">
    <location>
        <begin position="1"/>
        <end position="78"/>
    </location>
</feature>
<evidence type="ECO:0000313" key="3">
    <source>
        <dbReference type="EnsemblPlants" id="OMERI03G01940.3"/>
    </source>
</evidence>
<dbReference type="CDD" id="cd02440">
    <property type="entry name" value="AdoMet_MTases"/>
    <property type="match status" value="1"/>
</dbReference>
<evidence type="ECO:0000313" key="4">
    <source>
        <dbReference type="Proteomes" id="UP000008021"/>
    </source>
</evidence>
<organism evidence="3">
    <name type="scientific">Oryza meridionalis</name>
    <dbReference type="NCBI Taxonomy" id="40149"/>
    <lineage>
        <taxon>Eukaryota</taxon>
        <taxon>Viridiplantae</taxon>
        <taxon>Streptophyta</taxon>
        <taxon>Embryophyta</taxon>
        <taxon>Tracheophyta</taxon>
        <taxon>Spermatophyta</taxon>
        <taxon>Magnoliopsida</taxon>
        <taxon>Liliopsida</taxon>
        <taxon>Poales</taxon>
        <taxon>Poaceae</taxon>
        <taxon>BOP clade</taxon>
        <taxon>Oryzoideae</taxon>
        <taxon>Oryzeae</taxon>
        <taxon>Oryzinae</taxon>
        <taxon>Oryza</taxon>
    </lineage>
</organism>
<sequence>MATMPLTFSPPRLLHRHRRREAKPQRRSATRVSLLPRRGAASARRRLYCAPGGGGGEVSAPPAAEQQEQAAKEEEEEEEEYTLLAITGSDFNEVIMIIDSPATRYLLLDTNRNVHSVLPKTGVWTNSYWDEFVSLPAVVPRGPVALLGLGAGTAAHLMLKFYPWLQLVGWEIDPKIIELSRDYFGLSDLEKATESGGSLSVRIGDALSPSATIEGGFAGIVVDLFADGKIIPQLQEVETWLEIAKKLMPDGRIMVNCGGADAAVSLADDMGLSSWVQNPTIKALCAAFPGQLNWKRLSEKESVNYVALTGPLPDLDEWSTSVPSEMSSKVKQWAYASDATLKRSRNRSARKNPCQLRKMHGWYFPLDEGSEESNHAVLLLSGIFVTMYTGGGQLSIVGS</sequence>
<proteinExistence type="predicted"/>
<dbReference type="Proteomes" id="UP000008021">
    <property type="component" value="Chromosome 3"/>
</dbReference>
<dbReference type="AlphaFoldDB" id="A0A0E0CUH5"/>
<dbReference type="Gramene" id="OMERI03G01940.3">
    <property type="protein sequence ID" value="OMERI03G01940.3"/>
    <property type="gene ID" value="OMERI03G01940"/>
</dbReference>
<protein>
    <recommendedName>
        <fullName evidence="5">PABS domain-containing protein</fullName>
    </recommendedName>
</protein>
<keyword evidence="4" id="KW-1185">Reference proteome</keyword>
<dbReference type="FunFam" id="3.40.50.150:FF:000236">
    <property type="entry name" value="S-adenosyl-L-methionine-dependent methyltransferases superfamily protein"/>
    <property type="match status" value="1"/>
</dbReference>